<reference evidence="1" key="1">
    <citation type="submission" date="2021-04" db="EMBL/GenBank/DDBJ databases">
        <title>First draft genome resource for Brassicaceae pathogens Fusarium oxysporum f. sp. raphani and Fusarium oxysporum f. sp. rapae.</title>
        <authorList>
            <person name="Asai S."/>
        </authorList>
    </citation>
    <scope>NUCLEOTIDE SEQUENCE</scope>
    <source>
        <strain evidence="1">Tf1208</strain>
    </source>
</reference>
<dbReference type="EMBL" id="JAELUQ010000008">
    <property type="protein sequence ID" value="KAG7409224.1"/>
    <property type="molecule type" value="Genomic_DNA"/>
</dbReference>
<evidence type="ECO:0000313" key="2">
    <source>
        <dbReference type="Proteomes" id="UP000694050"/>
    </source>
</evidence>
<sequence length="450" mass="46806">MVIDNIEANFGIVIKGDNTSLPALPVMKGVHFDPFGVGIGIIFEPPGAAIGLSGQLHIGDAGSSAQVALGDDKFVVVCELVEEVPNPLYITFYVPQMHLADVLTVFTDAPSPFDVPVTFTDLSFLWSENPMEPVALPDGSLSNMGYGFSAAANILGFSFYGDLEIDLNNGLTADIEMAPLSFNSIFSVGGDGTGVSIKVDASGNPIKNNQLATTAAQQKALKDATVKHLVPPGGPVLKLQTSASPSLHLNGAVSLFEVAKVQLNADITSSGIMVSDLLSAIATNIEQNAEQLFSDLLSTGAVLAGKVKQEVITGVDSIASVLHNAYNHDAAQVASTMKDVGYDAQTIAGSLQTAFGLSELAVAQAMQQAGYTAQEVASALKTVFGSDARQIASAIQGAYGWSADQIHGVLSDIGFTADQIGQAFQSLGGDFVQVDRSILDALNPSNCILQ</sequence>
<gene>
    <name evidence="1" type="ORF">Forpe1208_v011793</name>
</gene>
<evidence type="ECO:0000313" key="1">
    <source>
        <dbReference type="EMBL" id="KAG7409224.1"/>
    </source>
</evidence>
<proteinExistence type="predicted"/>
<dbReference type="AlphaFoldDB" id="A0A8J5NTZ3"/>
<protein>
    <submittedName>
        <fullName evidence="1">Uncharacterized protein</fullName>
    </submittedName>
</protein>
<dbReference type="Proteomes" id="UP000694050">
    <property type="component" value="Unassembled WGS sequence"/>
</dbReference>
<name>A0A8J5NTZ3_FUSOX</name>
<comment type="caution">
    <text evidence="1">The sequence shown here is derived from an EMBL/GenBank/DDBJ whole genome shotgun (WGS) entry which is preliminary data.</text>
</comment>
<organism evidence="1 2">
    <name type="scientific">Fusarium oxysporum f. sp. rapae</name>
    <dbReference type="NCBI Taxonomy" id="485398"/>
    <lineage>
        <taxon>Eukaryota</taxon>
        <taxon>Fungi</taxon>
        <taxon>Dikarya</taxon>
        <taxon>Ascomycota</taxon>
        <taxon>Pezizomycotina</taxon>
        <taxon>Sordariomycetes</taxon>
        <taxon>Hypocreomycetidae</taxon>
        <taxon>Hypocreales</taxon>
        <taxon>Nectriaceae</taxon>
        <taxon>Fusarium</taxon>
        <taxon>Fusarium oxysporum species complex</taxon>
    </lineage>
</organism>
<accession>A0A8J5NTZ3</accession>